<accession>A0ABP7H4R3</accession>
<protein>
    <submittedName>
        <fullName evidence="1">Uncharacterized protein</fullName>
    </submittedName>
</protein>
<dbReference type="RefSeq" id="WP_345147350.1">
    <property type="nucleotide sequence ID" value="NZ_BAABDU010000011.1"/>
</dbReference>
<proteinExistence type="predicted"/>
<evidence type="ECO:0000313" key="2">
    <source>
        <dbReference type="Proteomes" id="UP001500748"/>
    </source>
</evidence>
<sequence length="352" mass="39426">MSRTRIVSGSITKTSRGNTTIEILNGNFISSAAKQNSWHGEKNGISYHDYIPPEKEEEEDEIYENDKLIADIKSGEDFPEIKNTSGNKLIIKFFIATTLKIAKDKFNTLSYGVAFQKLGQGYLMGSNGVTYKKLATKFVTDLADNQKVAFYKAKDFGNQYFTTKTVNQIEAFRSKNLVKWSKYVAKAGENAGYFLTAISFLGATFEKGEPDAMPLLDAAIPTLAAGGNPFTGLILAIMKNQIKNDINEFNAYIAKHLEEVETKKGVVMTEYYIKTMSPKFKILKEYYVYSLTSTAMAAYLSGQVKSTKELDKINANSPIEEMLTEAMLIRNTDEGKIVKTIFLNDQYAKQKQ</sequence>
<comment type="caution">
    <text evidence="1">The sequence shown here is derived from an EMBL/GenBank/DDBJ whole genome shotgun (WGS) entry which is preliminary data.</text>
</comment>
<organism evidence="1 2">
    <name type="scientific">Flavobacterium ginsengiterrae</name>
    <dbReference type="NCBI Taxonomy" id="871695"/>
    <lineage>
        <taxon>Bacteria</taxon>
        <taxon>Pseudomonadati</taxon>
        <taxon>Bacteroidota</taxon>
        <taxon>Flavobacteriia</taxon>
        <taxon>Flavobacteriales</taxon>
        <taxon>Flavobacteriaceae</taxon>
        <taxon>Flavobacterium</taxon>
    </lineage>
</organism>
<gene>
    <name evidence="1" type="ORF">GCM10022423_47030</name>
</gene>
<reference evidence="2" key="1">
    <citation type="journal article" date="2019" name="Int. J. Syst. Evol. Microbiol.">
        <title>The Global Catalogue of Microorganisms (GCM) 10K type strain sequencing project: providing services to taxonomists for standard genome sequencing and annotation.</title>
        <authorList>
            <consortium name="The Broad Institute Genomics Platform"/>
            <consortium name="The Broad Institute Genome Sequencing Center for Infectious Disease"/>
            <person name="Wu L."/>
            <person name="Ma J."/>
        </authorList>
    </citation>
    <scope>NUCLEOTIDE SEQUENCE [LARGE SCALE GENOMIC DNA]</scope>
    <source>
        <strain evidence="2">JCM 17337</strain>
    </source>
</reference>
<keyword evidence="2" id="KW-1185">Reference proteome</keyword>
<name>A0ABP7H4R3_9FLAO</name>
<dbReference type="EMBL" id="BAABDU010000011">
    <property type="protein sequence ID" value="GAA3784321.1"/>
    <property type="molecule type" value="Genomic_DNA"/>
</dbReference>
<evidence type="ECO:0000313" key="1">
    <source>
        <dbReference type="EMBL" id="GAA3784321.1"/>
    </source>
</evidence>
<dbReference type="Proteomes" id="UP001500748">
    <property type="component" value="Unassembled WGS sequence"/>
</dbReference>